<feature type="compositionally biased region" description="Polar residues" evidence="1">
    <location>
        <begin position="12"/>
        <end position="23"/>
    </location>
</feature>
<reference evidence="3" key="1">
    <citation type="submission" date="2024-02" db="UniProtKB">
        <authorList>
            <consortium name="WormBaseParasite"/>
        </authorList>
    </citation>
    <scope>IDENTIFICATION</scope>
</reference>
<protein>
    <submittedName>
        <fullName evidence="3">Uncharacterized protein</fullName>
    </submittedName>
</protein>
<dbReference type="AlphaFoldDB" id="A0AAF3FQA5"/>
<evidence type="ECO:0000313" key="2">
    <source>
        <dbReference type="Proteomes" id="UP000887575"/>
    </source>
</evidence>
<feature type="region of interest" description="Disordered" evidence="1">
    <location>
        <begin position="1"/>
        <end position="42"/>
    </location>
</feature>
<sequence>MKWLPDALRTHASLTPQSSQSSFDLKKEASPKPEPLSTHQQLRKSLRRLAFGAKKTTHIKPEKMKQQTINAVQMLAQISTHFLQKL</sequence>
<evidence type="ECO:0000313" key="3">
    <source>
        <dbReference type="WBParaSite" id="MBELARI_LOCUS9380"/>
    </source>
</evidence>
<accession>A0AAF3FQA5</accession>
<proteinExistence type="predicted"/>
<keyword evidence="2" id="KW-1185">Reference proteome</keyword>
<name>A0AAF3FQA5_9BILA</name>
<evidence type="ECO:0000256" key="1">
    <source>
        <dbReference type="SAM" id="MobiDB-lite"/>
    </source>
</evidence>
<organism evidence="2 3">
    <name type="scientific">Mesorhabditis belari</name>
    <dbReference type="NCBI Taxonomy" id="2138241"/>
    <lineage>
        <taxon>Eukaryota</taxon>
        <taxon>Metazoa</taxon>
        <taxon>Ecdysozoa</taxon>
        <taxon>Nematoda</taxon>
        <taxon>Chromadorea</taxon>
        <taxon>Rhabditida</taxon>
        <taxon>Rhabditina</taxon>
        <taxon>Rhabditomorpha</taxon>
        <taxon>Rhabditoidea</taxon>
        <taxon>Rhabditidae</taxon>
        <taxon>Mesorhabditinae</taxon>
        <taxon>Mesorhabditis</taxon>
    </lineage>
</organism>
<dbReference type="WBParaSite" id="MBELARI_LOCUS9380">
    <property type="protein sequence ID" value="MBELARI_LOCUS9380"/>
    <property type="gene ID" value="MBELARI_LOCUS9380"/>
</dbReference>
<dbReference type="Proteomes" id="UP000887575">
    <property type="component" value="Unassembled WGS sequence"/>
</dbReference>